<proteinExistence type="predicted"/>
<reference evidence="2 3" key="1">
    <citation type="journal article" date="2016" name="Nat. Commun.">
        <title>Extremotolerant tardigrade genome and improved radiotolerance of human cultured cells by tardigrade-unique protein.</title>
        <authorList>
            <person name="Hashimoto T."/>
            <person name="Horikawa D.D."/>
            <person name="Saito Y."/>
            <person name="Kuwahara H."/>
            <person name="Kozuka-Hata H."/>
            <person name="Shin-I T."/>
            <person name="Minakuchi Y."/>
            <person name="Ohishi K."/>
            <person name="Motoyama A."/>
            <person name="Aizu T."/>
            <person name="Enomoto A."/>
            <person name="Kondo K."/>
            <person name="Tanaka S."/>
            <person name="Hara Y."/>
            <person name="Koshikawa S."/>
            <person name="Sagara H."/>
            <person name="Miura T."/>
            <person name="Yokobori S."/>
            <person name="Miyagawa K."/>
            <person name="Suzuki Y."/>
            <person name="Kubo T."/>
            <person name="Oyama M."/>
            <person name="Kohara Y."/>
            <person name="Fujiyama A."/>
            <person name="Arakawa K."/>
            <person name="Katayama T."/>
            <person name="Toyoda A."/>
            <person name="Kunieda T."/>
        </authorList>
    </citation>
    <scope>NUCLEOTIDE SEQUENCE [LARGE SCALE GENOMIC DNA]</scope>
    <source>
        <strain evidence="2 3">YOKOZUNA-1</strain>
    </source>
</reference>
<keyword evidence="1" id="KW-0472">Membrane</keyword>
<keyword evidence="1" id="KW-1133">Transmembrane helix</keyword>
<name>A0A1D1VBQ6_RAMVA</name>
<evidence type="ECO:0000313" key="3">
    <source>
        <dbReference type="Proteomes" id="UP000186922"/>
    </source>
</evidence>
<comment type="caution">
    <text evidence="2">The sequence shown here is derived from an EMBL/GenBank/DDBJ whole genome shotgun (WGS) entry which is preliminary data.</text>
</comment>
<sequence>MRVSKPWKESMARYGFISSGAVFLVGPCYYGRSSRLLTSELLGESVWSRLFQLRPNTIKHFVFVGQPMPFNEGRPFGKLFRLPHALRHVTFHSITINSSQLYALALCVLIEIDSVQFVKSTVQVEIIRLHVTPTFR</sequence>
<evidence type="ECO:0000313" key="2">
    <source>
        <dbReference type="EMBL" id="GAU97502.1"/>
    </source>
</evidence>
<dbReference type="AlphaFoldDB" id="A0A1D1VBQ6"/>
<protein>
    <submittedName>
        <fullName evidence="2">Uncharacterized protein</fullName>
    </submittedName>
</protein>
<feature type="transmembrane region" description="Helical" evidence="1">
    <location>
        <begin position="12"/>
        <end position="30"/>
    </location>
</feature>
<organism evidence="2 3">
    <name type="scientific">Ramazzottius varieornatus</name>
    <name type="common">Water bear</name>
    <name type="synonym">Tardigrade</name>
    <dbReference type="NCBI Taxonomy" id="947166"/>
    <lineage>
        <taxon>Eukaryota</taxon>
        <taxon>Metazoa</taxon>
        <taxon>Ecdysozoa</taxon>
        <taxon>Tardigrada</taxon>
        <taxon>Eutardigrada</taxon>
        <taxon>Parachela</taxon>
        <taxon>Hypsibioidea</taxon>
        <taxon>Ramazzottiidae</taxon>
        <taxon>Ramazzottius</taxon>
    </lineage>
</organism>
<accession>A0A1D1VBQ6</accession>
<keyword evidence="1" id="KW-0812">Transmembrane</keyword>
<evidence type="ECO:0000256" key="1">
    <source>
        <dbReference type="SAM" id="Phobius"/>
    </source>
</evidence>
<gene>
    <name evidence="2" type="primary">RvY_08784-1</name>
    <name evidence="2" type="synonym">RvY_08784.1</name>
    <name evidence="2" type="ORF">RvY_08784</name>
</gene>
<dbReference type="Proteomes" id="UP000186922">
    <property type="component" value="Unassembled WGS sequence"/>
</dbReference>
<keyword evidence="3" id="KW-1185">Reference proteome</keyword>
<dbReference type="EMBL" id="BDGG01000004">
    <property type="protein sequence ID" value="GAU97502.1"/>
    <property type="molecule type" value="Genomic_DNA"/>
</dbReference>